<gene>
    <name evidence="16" type="ORF">CINCED_3A016085</name>
</gene>
<comment type="similarity">
    <text evidence="2 12">Belongs to the fatty acid desaturase type 1 family.</text>
</comment>
<keyword evidence="3 12" id="KW-0444">Lipid biosynthesis</keyword>
<feature type="compositionally biased region" description="Basic and acidic residues" evidence="13">
    <location>
        <begin position="21"/>
        <end position="30"/>
    </location>
</feature>
<dbReference type="InterPro" id="IPR015876">
    <property type="entry name" value="Acyl-CoA_DS"/>
</dbReference>
<dbReference type="Proteomes" id="UP000325440">
    <property type="component" value="Unassembled WGS sequence"/>
</dbReference>
<sequence>MGVQMRTKTEETVEEPLIENNNKESLQEPVKPEPLPKRQIIWSTAIYLTTWHVLAVICTVLYWKNVKLVTILWSLLVGFTGQFGVTAGVHRYYTHRSYKAKTPMQVILLACYSVAGQYRVTDWVHDHRLHHKFSDTDGDPHNANRGLFFSHIGWLMQRGHPEVFRRSKTIDMSDIDKDPLVQFHTKYYWFFKIGLCFVLPVLVPVYFWNESWMEAIGISGVLRFVIFTNMTFSINSLAHFWGTKPYDQRIRPVQNMALAILTTGEGWHNYHHAFPWDYRAEEYGGNMTNPTTYLLDQFAKIGWVYDRKTPSVDLVRQVANKHGDGSWQEVAEPTKSD</sequence>
<keyword evidence="9" id="KW-0443">Lipid metabolism</keyword>
<keyword evidence="6 14" id="KW-1133">Transmembrane helix</keyword>
<keyword evidence="7 12" id="KW-0560">Oxidoreductase</keyword>
<comment type="domain">
    <text evidence="12">The histidine box domains are involved in binding the catalytic metal ions.</text>
</comment>
<evidence type="ECO:0000256" key="7">
    <source>
        <dbReference type="ARBA" id="ARBA00023002"/>
    </source>
</evidence>
<dbReference type="OrthoDB" id="10260134at2759"/>
<evidence type="ECO:0000256" key="12">
    <source>
        <dbReference type="RuleBase" id="RU000581"/>
    </source>
</evidence>
<protein>
    <submittedName>
        <fullName evidence="16">Acyl-CoA desaturase,Fatty acid desaturase domain</fullName>
    </submittedName>
</protein>
<dbReference type="InterPro" id="IPR005804">
    <property type="entry name" value="FA_desaturase_dom"/>
</dbReference>
<keyword evidence="17" id="KW-1185">Reference proteome</keyword>
<dbReference type="PRINTS" id="PR00075">
    <property type="entry name" value="FACDDSATRASE"/>
</dbReference>
<feature type="region of interest" description="Disordered" evidence="13">
    <location>
        <begin position="1"/>
        <end position="30"/>
    </location>
</feature>
<name>A0A5E4MY21_9HEMI</name>
<keyword evidence="5" id="KW-0276">Fatty acid metabolism</keyword>
<keyword evidence="11 12" id="KW-0275">Fatty acid biosynthesis</keyword>
<organism evidence="16 17">
    <name type="scientific">Cinara cedri</name>
    <dbReference type="NCBI Taxonomy" id="506608"/>
    <lineage>
        <taxon>Eukaryota</taxon>
        <taxon>Metazoa</taxon>
        <taxon>Ecdysozoa</taxon>
        <taxon>Arthropoda</taxon>
        <taxon>Hexapoda</taxon>
        <taxon>Insecta</taxon>
        <taxon>Pterygota</taxon>
        <taxon>Neoptera</taxon>
        <taxon>Paraneoptera</taxon>
        <taxon>Hemiptera</taxon>
        <taxon>Sternorrhyncha</taxon>
        <taxon>Aphidomorpha</taxon>
        <taxon>Aphidoidea</taxon>
        <taxon>Aphididae</taxon>
        <taxon>Lachninae</taxon>
        <taxon>Cinara</taxon>
    </lineage>
</organism>
<dbReference type="GO" id="GO:0004768">
    <property type="term" value="F:stearoyl-CoA 9-desaturase activity"/>
    <property type="evidence" value="ECO:0007669"/>
    <property type="project" value="TreeGrafter"/>
</dbReference>
<keyword evidence="8" id="KW-0408">Iron</keyword>
<evidence type="ECO:0000256" key="11">
    <source>
        <dbReference type="ARBA" id="ARBA00023160"/>
    </source>
</evidence>
<evidence type="ECO:0000256" key="13">
    <source>
        <dbReference type="SAM" id="MobiDB-lite"/>
    </source>
</evidence>
<dbReference type="EMBL" id="CABPRJ010000992">
    <property type="protein sequence ID" value="VVC34348.1"/>
    <property type="molecule type" value="Genomic_DNA"/>
</dbReference>
<feature type="domain" description="Fatty acid desaturase" evidence="15">
    <location>
        <begin position="69"/>
        <end position="275"/>
    </location>
</feature>
<evidence type="ECO:0000256" key="1">
    <source>
        <dbReference type="ARBA" id="ARBA00004141"/>
    </source>
</evidence>
<keyword evidence="4 12" id="KW-0812">Transmembrane</keyword>
<dbReference type="PANTHER" id="PTHR11351">
    <property type="entry name" value="ACYL-COA DESATURASE"/>
    <property type="match status" value="1"/>
</dbReference>
<evidence type="ECO:0000256" key="10">
    <source>
        <dbReference type="ARBA" id="ARBA00023136"/>
    </source>
</evidence>
<comment type="cofactor">
    <cofactor evidence="12">
        <name>Fe(2+)</name>
        <dbReference type="ChEBI" id="CHEBI:29033"/>
    </cofactor>
</comment>
<dbReference type="PANTHER" id="PTHR11351:SF21">
    <property type="entry name" value="GH07782P"/>
    <property type="match status" value="1"/>
</dbReference>
<evidence type="ECO:0000256" key="2">
    <source>
        <dbReference type="ARBA" id="ARBA00009295"/>
    </source>
</evidence>
<evidence type="ECO:0000256" key="9">
    <source>
        <dbReference type="ARBA" id="ARBA00023098"/>
    </source>
</evidence>
<evidence type="ECO:0000256" key="14">
    <source>
        <dbReference type="SAM" id="Phobius"/>
    </source>
</evidence>
<dbReference type="Pfam" id="PF00487">
    <property type="entry name" value="FA_desaturase"/>
    <property type="match status" value="1"/>
</dbReference>
<feature type="transmembrane region" description="Helical" evidence="14">
    <location>
        <begin position="187"/>
        <end position="208"/>
    </location>
</feature>
<evidence type="ECO:0000313" key="16">
    <source>
        <dbReference type="EMBL" id="VVC34348.1"/>
    </source>
</evidence>
<feature type="transmembrane region" description="Helical" evidence="14">
    <location>
        <begin position="40"/>
        <end position="63"/>
    </location>
</feature>
<proteinExistence type="inferred from homology"/>
<feature type="transmembrane region" description="Helical" evidence="14">
    <location>
        <begin position="69"/>
        <end position="89"/>
    </location>
</feature>
<feature type="transmembrane region" description="Helical" evidence="14">
    <location>
        <begin position="220"/>
        <end position="241"/>
    </location>
</feature>
<evidence type="ECO:0000256" key="3">
    <source>
        <dbReference type="ARBA" id="ARBA00022516"/>
    </source>
</evidence>
<dbReference type="AlphaFoldDB" id="A0A5E4MY21"/>
<dbReference type="GO" id="GO:0005506">
    <property type="term" value="F:iron ion binding"/>
    <property type="evidence" value="ECO:0007669"/>
    <property type="project" value="TreeGrafter"/>
</dbReference>
<evidence type="ECO:0000313" key="17">
    <source>
        <dbReference type="Proteomes" id="UP000325440"/>
    </source>
</evidence>
<accession>A0A5E4MY21</accession>
<evidence type="ECO:0000256" key="8">
    <source>
        <dbReference type="ARBA" id="ARBA00023004"/>
    </source>
</evidence>
<dbReference type="GO" id="GO:0006636">
    <property type="term" value="P:unsaturated fatty acid biosynthetic process"/>
    <property type="evidence" value="ECO:0007669"/>
    <property type="project" value="TreeGrafter"/>
</dbReference>
<keyword evidence="10 14" id="KW-0472">Membrane</keyword>
<evidence type="ECO:0000259" key="15">
    <source>
        <dbReference type="Pfam" id="PF00487"/>
    </source>
</evidence>
<evidence type="ECO:0000256" key="5">
    <source>
        <dbReference type="ARBA" id="ARBA00022832"/>
    </source>
</evidence>
<comment type="subcellular location">
    <subcellularLocation>
        <location evidence="1">Membrane</location>
        <topology evidence="1">Multi-pass membrane protein</topology>
    </subcellularLocation>
</comment>
<evidence type="ECO:0000256" key="6">
    <source>
        <dbReference type="ARBA" id="ARBA00022989"/>
    </source>
</evidence>
<dbReference type="GO" id="GO:0005789">
    <property type="term" value="C:endoplasmic reticulum membrane"/>
    <property type="evidence" value="ECO:0007669"/>
    <property type="project" value="TreeGrafter"/>
</dbReference>
<reference evidence="16 17" key="1">
    <citation type="submission" date="2019-08" db="EMBL/GenBank/DDBJ databases">
        <authorList>
            <person name="Alioto T."/>
            <person name="Alioto T."/>
            <person name="Gomez Garrido J."/>
        </authorList>
    </citation>
    <scope>NUCLEOTIDE SEQUENCE [LARGE SCALE GENOMIC DNA]</scope>
</reference>
<dbReference type="CDD" id="cd03505">
    <property type="entry name" value="Delta9-FADS-like"/>
    <property type="match status" value="1"/>
</dbReference>
<evidence type="ECO:0000256" key="4">
    <source>
        <dbReference type="ARBA" id="ARBA00022692"/>
    </source>
</evidence>